<dbReference type="InterPro" id="IPR037523">
    <property type="entry name" value="VOC_core"/>
</dbReference>
<sequence length="263" mass="28416">MATSDAPLQVGQVVLTVNDLDKVGDFYQRVIGLSLLSGDGESRVLGVDRPLVELRGDKAARHRPREAGLFHTAFLLPDRAALGDWLRMIAARELRLDGASDHLVSEAVYLHDPEGNGIEVYADRPRAGWVWQDGEVAMDTEAMDIPGVLAEGHDGWQAAPEGTVIGHVHLQVGDLAPADEFYAGTLGLTRTAHRYGASFYGSGGYHHHLAGNIWNSRGAGRRKPDSTGLAELVLEAEPALIAQHSGQGLLDPWGTRISLRAKR</sequence>
<feature type="domain" description="VOC" evidence="2">
    <location>
        <begin position="9"/>
        <end position="123"/>
    </location>
</feature>
<evidence type="ECO:0000256" key="1">
    <source>
        <dbReference type="ARBA" id="ARBA00022723"/>
    </source>
</evidence>
<dbReference type="InterPro" id="IPR029068">
    <property type="entry name" value="Glyas_Bleomycin-R_OHBP_Dase"/>
</dbReference>
<dbReference type="RefSeq" id="WP_155062699.1">
    <property type="nucleotide sequence ID" value="NZ_WMIF01000001.1"/>
</dbReference>
<protein>
    <submittedName>
        <fullName evidence="3">VOC family protein</fullName>
    </submittedName>
</protein>
<dbReference type="Pfam" id="PF00903">
    <property type="entry name" value="Glyoxalase"/>
    <property type="match status" value="1"/>
</dbReference>
<accession>A0A844H455</accession>
<keyword evidence="4" id="KW-1185">Reference proteome</keyword>
<dbReference type="PROSITE" id="PS00934">
    <property type="entry name" value="GLYOXALASE_I_1"/>
    <property type="match status" value="1"/>
</dbReference>
<evidence type="ECO:0000313" key="3">
    <source>
        <dbReference type="EMBL" id="MTH33138.1"/>
    </source>
</evidence>
<evidence type="ECO:0000259" key="2">
    <source>
        <dbReference type="PROSITE" id="PS51819"/>
    </source>
</evidence>
<dbReference type="InterPro" id="IPR018146">
    <property type="entry name" value="Glyoxalase_1_CS"/>
</dbReference>
<organism evidence="3 4">
    <name type="scientific">Paracoccus limosus</name>
    <dbReference type="NCBI Taxonomy" id="913252"/>
    <lineage>
        <taxon>Bacteria</taxon>
        <taxon>Pseudomonadati</taxon>
        <taxon>Pseudomonadota</taxon>
        <taxon>Alphaproteobacteria</taxon>
        <taxon>Rhodobacterales</taxon>
        <taxon>Paracoccaceae</taxon>
        <taxon>Paracoccus</taxon>
    </lineage>
</organism>
<dbReference type="GO" id="GO:0046872">
    <property type="term" value="F:metal ion binding"/>
    <property type="evidence" value="ECO:0007669"/>
    <property type="project" value="UniProtKB-KW"/>
</dbReference>
<dbReference type="PANTHER" id="PTHR43279:SF1">
    <property type="entry name" value="CATECHOL-2,3-DIOXYGENASE"/>
    <property type="match status" value="1"/>
</dbReference>
<dbReference type="OrthoDB" id="9792626at2"/>
<dbReference type="Proteomes" id="UP000442533">
    <property type="component" value="Unassembled WGS sequence"/>
</dbReference>
<dbReference type="PROSITE" id="PS51819">
    <property type="entry name" value="VOC"/>
    <property type="match status" value="1"/>
</dbReference>
<evidence type="ECO:0000313" key="4">
    <source>
        <dbReference type="Proteomes" id="UP000442533"/>
    </source>
</evidence>
<dbReference type="SUPFAM" id="SSF54593">
    <property type="entry name" value="Glyoxalase/Bleomycin resistance protein/Dihydroxybiphenyl dioxygenase"/>
    <property type="match status" value="2"/>
</dbReference>
<keyword evidence="1" id="KW-0479">Metal-binding</keyword>
<dbReference type="PANTHER" id="PTHR43279">
    <property type="entry name" value="CATECHOL-2,3-DIOXYGENASE"/>
    <property type="match status" value="1"/>
</dbReference>
<dbReference type="Gene3D" id="3.10.180.10">
    <property type="entry name" value="2,3-Dihydroxybiphenyl 1,2-Dioxygenase, domain 1"/>
    <property type="match status" value="2"/>
</dbReference>
<proteinExistence type="predicted"/>
<name>A0A844H455_9RHOB</name>
<gene>
    <name evidence="3" type="ORF">GL279_00820</name>
</gene>
<dbReference type="AlphaFoldDB" id="A0A844H455"/>
<dbReference type="GO" id="GO:0004462">
    <property type="term" value="F:lactoylglutathione lyase activity"/>
    <property type="evidence" value="ECO:0007669"/>
    <property type="project" value="InterPro"/>
</dbReference>
<reference evidence="3 4" key="1">
    <citation type="submission" date="2019-11" db="EMBL/GenBank/DDBJ databases">
        <authorList>
            <person name="Dong K."/>
        </authorList>
    </citation>
    <scope>NUCLEOTIDE SEQUENCE [LARGE SCALE GENOMIC DNA]</scope>
    <source>
        <strain evidence="3 4">JCM 17370</strain>
    </source>
</reference>
<comment type="caution">
    <text evidence="3">The sequence shown here is derived from an EMBL/GenBank/DDBJ whole genome shotgun (WGS) entry which is preliminary data.</text>
</comment>
<dbReference type="InterPro" id="IPR004360">
    <property type="entry name" value="Glyas_Fos-R_dOase_dom"/>
</dbReference>
<dbReference type="EMBL" id="WMIF01000001">
    <property type="protein sequence ID" value="MTH33138.1"/>
    <property type="molecule type" value="Genomic_DNA"/>
</dbReference>